<feature type="compositionally biased region" description="Basic and acidic residues" evidence="1">
    <location>
        <begin position="10"/>
        <end position="25"/>
    </location>
</feature>
<proteinExistence type="predicted"/>
<feature type="region of interest" description="Disordered" evidence="1">
    <location>
        <begin position="1"/>
        <end position="53"/>
    </location>
</feature>
<evidence type="ECO:0000256" key="1">
    <source>
        <dbReference type="SAM" id="MobiDB-lite"/>
    </source>
</evidence>
<sequence length="247" mass="27170">MHPSQRSRRHADSEDAEKQENKTDSLTHQLAAALSVKHADGKDNNEEEGKEMDAQGVSLCEAANGWLEGKDLRRTTAATLETCISSQSLPRHGLDKRDTSLQGLNVSWLKKNEQKIKRHVAELRDTILMNWTTCPAPSVAGGSVRAGRSGGVNRSITPATEYKAINNGSPAKTPTMMATTTKSKTSINLPNLESNRNYKAQVRAWTTAPYRTYKSQTKGTDDDRDEVSIAETRQSSSAQSERASRRS</sequence>
<organism evidence="2 3">
    <name type="scientific">Zymoseptoria tritici ST99CH_1A5</name>
    <dbReference type="NCBI Taxonomy" id="1276529"/>
    <lineage>
        <taxon>Eukaryota</taxon>
        <taxon>Fungi</taxon>
        <taxon>Dikarya</taxon>
        <taxon>Ascomycota</taxon>
        <taxon>Pezizomycotina</taxon>
        <taxon>Dothideomycetes</taxon>
        <taxon>Dothideomycetidae</taxon>
        <taxon>Mycosphaerellales</taxon>
        <taxon>Mycosphaerellaceae</taxon>
        <taxon>Zymoseptoria</taxon>
    </lineage>
</organism>
<name>A0A1Y6M0Q5_ZYMTR</name>
<feature type="region of interest" description="Disordered" evidence="1">
    <location>
        <begin position="207"/>
        <end position="247"/>
    </location>
</feature>
<protein>
    <submittedName>
        <fullName evidence="2">Uncharacterized protein</fullName>
    </submittedName>
</protein>
<reference evidence="2 3" key="1">
    <citation type="submission" date="2016-10" db="EMBL/GenBank/DDBJ databases">
        <authorList>
            <person name="Varghese N."/>
        </authorList>
    </citation>
    <scope>NUCLEOTIDE SEQUENCE [LARGE SCALE GENOMIC DNA]</scope>
</reference>
<evidence type="ECO:0000313" key="3">
    <source>
        <dbReference type="Proteomes" id="UP000215453"/>
    </source>
</evidence>
<evidence type="ECO:0000313" key="2">
    <source>
        <dbReference type="EMBL" id="SMY30172.1"/>
    </source>
</evidence>
<dbReference type="AlphaFoldDB" id="A0A1Y6M0Q5"/>
<dbReference type="Proteomes" id="UP000215453">
    <property type="component" value="Chromosome 15"/>
</dbReference>
<gene>
    <name evidence="2" type="ORF">ZT1A5_G11622</name>
</gene>
<dbReference type="EMBL" id="LT882690">
    <property type="protein sequence ID" value="SMY30172.1"/>
    <property type="molecule type" value="Genomic_DNA"/>
</dbReference>
<accession>A0A1Y6M0Q5</accession>